<reference evidence="7" key="1">
    <citation type="submission" date="2023-05" db="EMBL/GenBank/DDBJ databases">
        <title>Nepenthes gracilis genome sequencing.</title>
        <authorList>
            <person name="Fukushima K."/>
        </authorList>
    </citation>
    <scope>NUCLEOTIDE SEQUENCE</scope>
    <source>
        <strain evidence="7">SING2019-196</strain>
    </source>
</reference>
<dbReference type="PANTHER" id="PTHR43952">
    <property type="entry name" value="MYB FAMILY TRANSCRIPTION FACTOR-RELATED"/>
    <property type="match status" value="1"/>
</dbReference>
<evidence type="ECO:0000256" key="5">
    <source>
        <dbReference type="SAM" id="MobiDB-lite"/>
    </source>
</evidence>
<keyword evidence="4" id="KW-0539">Nucleus</keyword>
<keyword evidence="3" id="KW-0804">Transcription</keyword>
<dbReference type="InterPro" id="IPR044636">
    <property type="entry name" value="RADIALIS-like"/>
</dbReference>
<accession>A0AAD3SBV0</accession>
<evidence type="ECO:0000256" key="1">
    <source>
        <dbReference type="ARBA" id="ARBA00004123"/>
    </source>
</evidence>
<evidence type="ECO:0000313" key="8">
    <source>
        <dbReference type="Proteomes" id="UP001279734"/>
    </source>
</evidence>
<dbReference type="GO" id="GO:0005634">
    <property type="term" value="C:nucleus"/>
    <property type="evidence" value="ECO:0007669"/>
    <property type="project" value="UniProtKB-SubCell"/>
</dbReference>
<dbReference type="Gene3D" id="1.10.10.60">
    <property type="entry name" value="Homeodomain-like"/>
    <property type="match status" value="1"/>
</dbReference>
<dbReference type="PANTHER" id="PTHR43952:SF75">
    <property type="entry name" value="PROTEIN RADIALIS-LIKE 6"/>
    <property type="match status" value="1"/>
</dbReference>
<organism evidence="7 8">
    <name type="scientific">Nepenthes gracilis</name>
    <name type="common">Slender pitcher plant</name>
    <dbReference type="NCBI Taxonomy" id="150966"/>
    <lineage>
        <taxon>Eukaryota</taxon>
        <taxon>Viridiplantae</taxon>
        <taxon>Streptophyta</taxon>
        <taxon>Embryophyta</taxon>
        <taxon>Tracheophyta</taxon>
        <taxon>Spermatophyta</taxon>
        <taxon>Magnoliopsida</taxon>
        <taxon>eudicotyledons</taxon>
        <taxon>Gunneridae</taxon>
        <taxon>Pentapetalae</taxon>
        <taxon>Caryophyllales</taxon>
        <taxon>Nepenthaceae</taxon>
        <taxon>Nepenthes</taxon>
    </lineage>
</organism>
<feature type="compositionally biased region" description="Basic residues" evidence="5">
    <location>
        <begin position="18"/>
        <end position="27"/>
    </location>
</feature>
<feature type="domain" description="Myb-like" evidence="6">
    <location>
        <begin position="42"/>
        <end position="91"/>
    </location>
</feature>
<evidence type="ECO:0000313" key="7">
    <source>
        <dbReference type="EMBL" id="GMH07869.1"/>
    </source>
</evidence>
<dbReference type="InterPro" id="IPR001005">
    <property type="entry name" value="SANT/Myb"/>
</dbReference>
<dbReference type="SMART" id="SM00717">
    <property type="entry name" value="SANT"/>
    <property type="match status" value="1"/>
</dbReference>
<protein>
    <recommendedName>
        <fullName evidence="6">Myb-like domain-containing protein</fullName>
    </recommendedName>
</protein>
<dbReference type="GO" id="GO:0003700">
    <property type="term" value="F:DNA-binding transcription factor activity"/>
    <property type="evidence" value="ECO:0007669"/>
    <property type="project" value="InterPro"/>
</dbReference>
<dbReference type="CDD" id="cd00167">
    <property type="entry name" value="SANT"/>
    <property type="match status" value="1"/>
</dbReference>
<evidence type="ECO:0000256" key="4">
    <source>
        <dbReference type="ARBA" id="ARBA00023242"/>
    </source>
</evidence>
<feature type="region of interest" description="Disordered" evidence="5">
    <location>
        <begin position="1"/>
        <end position="27"/>
    </location>
</feature>
<evidence type="ECO:0000259" key="6">
    <source>
        <dbReference type="PROSITE" id="PS50090"/>
    </source>
</evidence>
<comment type="caution">
    <text evidence="7">The sequence shown here is derived from an EMBL/GenBank/DDBJ whole genome shotgun (WGS) entry which is preliminary data.</text>
</comment>
<proteinExistence type="predicted"/>
<keyword evidence="8" id="KW-1185">Reference proteome</keyword>
<dbReference type="EMBL" id="BSYO01000007">
    <property type="protein sequence ID" value="GMH07869.1"/>
    <property type="molecule type" value="Genomic_DNA"/>
</dbReference>
<name>A0AAD3SBV0_NEPGR</name>
<keyword evidence="2" id="KW-0805">Transcription regulation</keyword>
<dbReference type="PROSITE" id="PS50090">
    <property type="entry name" value="MYB_LIKE"/>
    <property type="match status" value="1"/>
</dbReference>
<dbReference type="SUPFAM" id="SSF46689">
    <property type="entry name" value="Homeodomain-like"/>
    <property type="match status" value="1"/>
</dbReference>
<dbReference type="AlphaFoldDB" id="A0AAD3SBV0"/>
<comment type="subcellular location">
    <subcellularLocation>
        <location evidence="1">Nucleus</location>
    </subcellularLocation>
</comment>
<feature type="compositionally biased region" description="Basic and acidic residues" evidence="5">
    <location>
        <begin position="1"/>
        <end position="17"/>
    </location>
</feature>
<dbReference type="Proteomes" id="UP001279734">
    <property type="component" value="Unassembled WGS sequence"/>
</dbReference>
<dbReference type="FunFam" id="1.10.10.60:FF:000154">
    <property type="entry name" value="Transcription factor SRM1"/>
    <property type="match status" value="1"/>
</dbReference>
<sequence length="131" mass="14914">MERWEEERVKEGKDNWNRRKKKQFSRTKLKKHGRWMIGGNTESKWTRVEGKVFAEALGLLSENKPDRWEKIAGRIPGKSLADVRDYYDDLVHDVIGIDSGRVELTSVTPTNTGTVQLTGTKTDPSSLALNA</sequence>
<evidence type="ECO:0000256" key="3">
    <source>
        <dbReference type="ARBA" id="ARBA00023163"/>
    </source>
</evidence>
<dbReference type="InterPro" id="IPR009057">
    <property type="entry name" value="Homeodomain-like_sf"/>
</dbReference>
<evidence type="ECO:0000256" key="2">
    <source>
        <dbReference type="ARBA" id="ARBA00023015"/>
    </source>
</evidence>
<gene>
    <name evidence="7" type="ORF">Nepgr_009709</name>
</gene>